<dbReference type="Ensembl" id="ENSCINT00000031075.1">
    <property type="protein sequence ID" value="ENSCINP00000030357.1"/>
    <property type="gene ID" value="ENSCING00000018433.1"/>
</dbReference>
<evidence type="ECO:0000313" key="1">
    <source>
        <dbReference type="Ensembl" id="ENSCINP00000030357.1"/>
    </source>
</evidence>
<accession>H2XL25</accession>
<keyword evidence="2" id="KW-1185">Reference proteome</keyword>
<sequence length="43" mass="5072">MFMCGCLAYFKDTVRIVRAVCASFRTFRLTITLVYFPLNFPQM</sequence>
<reference evidence="2" key="1">
    <citation type="journal article" date="2002" name="Science">
        <title>The draft genome of Ciona intestinalis: insights into chordate and vertebrate origins.</title>
        <authorList>
            <person name="Dehal P."/>
            <person name="Satou Y."/>
            <person name="Campbell R.K."/>
            <person name="Chapman J."/>
            <person name="Degnan B."/>
            <person name="De Tomaso A."/>
            <person name="Davidson B."/>
            <person name="Di Gregorio A."/>
            <person name="Gelpke M."/>
            <person name="Goodstein D.M."/>
            <person name="Harafuji N."/>
            <person name="Hastings K.E."/>
            <person name="Ho I."/>
            <person name="Hotta K."/>
            <person name="Huang W."/>
            <person name="Kawashima T."/>
            <person name="Lemaire P."/>
            <person name="Martinez D."/>
            <person name="Meinertzhagen I.A."/>
            <person name="Necula S."/>
            <person name="Nonaka M."/>
            <person name="Putnam N."/>
            <person name="Rash S."/>
            <person name="Saiga H."/>
            <person name="Satake M."/>
            <person name="Terry A."/>
            <person name="Yamada L."/>
            <person name="Wang H.G."/>
            <person name="Awazu S."/>
            <person name="Azumi K."/>
            <person name="Boore J."/>
            <person name="Branno M."/>
            <person name="Chin-Bow S."/>
            <person name="DeSantis R."/>
            <person name="Doyle S."/>
            <person name="Francino P."/>
            <person name="Keys D.N."/>
            <person name="Haga S."/>
            <person name="Hayashi H."/>
            <person name="Hino K."/>
            <person name="Imai K.S."/>
            <person name="Inaba K."/>
            <person name="Kano S."/>
            <person name="Kobayashi K."/>
            <person name="Kobayashi M."/>
            <person name="Lee B.I."/>
            <person name="Makabe K.W."/>
            <person name="Manohar C."/>
            <person name="Matassi G."/>
            <person name="Medina M."/>
            <person name="Mochizuki Y."/>
            <person name="Mount S."/>
            <person name="Morishita T."/>
            <person name="Miura S."/>
            <person name="Nakayama A."/>
            <person name="Nishizaka S."/>
            <person name="Nomoto H."/>
            <person name="Ohta F."/>
            <person name="Oishi K."/>
            <person name="Rigoutsos I."/>
            <person name="Sano M."/>
            <person name="Sasaki A."/>
            <person name="Sasakura Y."/>
            <person name="Shoguchi E."/>
            <person name="Shin-i T."/>
            <person name="Spagnuolo A."/>
            <person name="Stainier D."/>
            <person name="Suzuki M.M."/>
            <person name="Tassy O."/>
            <person name="Takatori N."/>
            <person name="Tokuoka M."/>
            <person name="Yagi K."/>
            <person name="Yoshizaki F."/>
            <person name="Wada S."/>
            <person name="Zhang C."/>
            <person name="Hyatt P.D."/>
            <person name="Larimer F."/>
            <person name="Detter C."/>
            <person name="Doggett N."/>
            <person name="Glavina T."/>
            <person name="Hawkins T."/>
            <person name="Richardson P."/>
            <person name="Lucas S."/>
            <person name="Kohara Y."/>
            <person name="Levine M."/>
            <person name="Satoh N."/>
            <person name="Rokhsar D.S."/>
        </authorList>
    </citation>
    <scope>NUCLEOTIDE SEQUENCE [LARGE SCALE GENOMIC DNA]</scope>
</reference>
<reference evidence="1" key="3">
    <citation type="submission" date="2025-08" db="UniProtKB">
        <authorList>
            <consortium name="Ensembl"/>
        </authorList>
    </citation>
    <scope>IDENTIFICATION</scope>
</reference>
<dbReference type="AlphaFoldDB" id="H2XL25"/>
<protein>
    <submittedName>
        <fullName evidence="1">Uncharacterized protein</fullName>
    </submittedName>
</protein>
<name>H2XL25_CIOIN</name>
<proteinExistence type="predicted"/>
<evidence type="ECO:0000313" key="2">
    <source>
        <dbReference type="Proteomes" id="UP000008144"/>
    </source>
</evidence>
<dbReference type="HOGENOM" id="CLU_3241840_0_0_1"/>
<organism evidence="1 2">
    <name type="scientific">Ciona intestinalis</name>
    <name type="common">Transparent sea squirt</name>
    <name type="synonym">Ascidia intestinalis</name>
    <dbReference type="NCBI Taxonomy" id="7719"/>
    <lineage>
        <taxon>Eukaryota</taxon>
        <taxon>Metazoa</taxon>
        <taxon>Chordata</taxon>
        <taxon>Tunicata</taxon>
        <taxon>Ascidiacea</taxon>
        <taxon>Phlebobranchia</taxon>
        <taxon>Cionidae</taxon>
        <taxon>Ciona</taxon>
    </lineage>
</organism>
<reference evidence="1" key="2">
    <citation type="journal article" date="2008" name="Genome Biol.">
        <title>Improved genome assembly and evidence-based global gene model set for the chordate Ciona intestinalis: new insight into intron and operon populations.</title>
        <authorList>
            <person name="Satou Y."/>
            <person name="Mineta K."/>
            <person name="Ogasawara M."/>
            <person name="Sasakura Y."/>
            <person name="Shoguchi E."/>
            <person name="Ueno K."/>
            <person name="Yamada L."/>
            <person name="Matsumoto J."/>
            <person name="Wasserscheid J."/>
            <person name="Dewar K."/>
            <person name="Wiley G.B."/>
            <person name="Macmil S.L."/>
            <person name="Roe B.A."/>
            <person name="Zeller R.W."/>
            <person name="Hastings K.E."/>
            <person name="Lemaire P."/>
            <person name="Lindquist E."/>
            <person name="Endo T."/>
            <person name="Hotta K."/>
            <person name="Inaba K."/>
        </authorList>
    </citation>
    <scope>NUCLEOTIDE SEQUENCE [LARGE SCALE GENOMIC DNA]</scope>
    <source>
        <strain evidence="1">wild type</strain>
    </source>
</reference>
<dbReference type="InParanoid" id="H2XL25"/>
<dbReference type="EMBL" id="EAAA01000712">
    <property type="status" value="NOT_ANNOTATED_CDS"/>
    <property type="molecule type" value="Genomic_DNA"/>
</dbReference>
<reference evidence="1" key="4">
    <citation type="submission" date="2025-09" db="UniProtKB">
        <authorList>
            <consortium name="Ensembl"/>
        </authorList>
    </citation>
    <scope>IDENTIFICATION</scope>
</reference>
<dbReference type="Proteomes" id="UP000008144">
    <property type="component" value="Chromosome 11"/>
</dbReference>